<dbReference type="SFLD" id="SFLDG01082">
    <property type="entry name" value="B12-binding_domain_containing"/>
    <property type="match status" value="1"/>
</dbReference>
<keyword evidence="4" id="KW-0949">S-adenosyl-L-methionine</keyword>
<dbReference type="InterPro" id="IPR034466">
    <property type="entry name" value="Methyltransferase_Class_B"/>
</dbReference>
<evidence type="ECO:0000313" key="10">
    <source>
        <dbReference type="Proteomes" id="UP000198508"/>
    </source>
</evidence>
<sequence>MDKKILLVHPEVSRNKYNFNGILENEPLELEYLSAVLKQEGYTPEIFDVPRETVSLEEKLRQCRPDVFYICGRIKQEAFMKEYIRLAKRLDPQVVTIVGGLHVQKNQERFYMPETDYILTTFDVFQVSRIIEGEAPEEIPGLCYKEGGQWKCQAAQPFDIRRLPWPDRSYFYSHPGHYNYFEIPHCAQVRTAYSCAFRCRFCYRNVLNCGTYTARDIEDVVEEIASIDSEGIYIIDDDFLLDAKRIRRFIDLIKEKGIHKTYVCMGRVDFILKNRQLIRDFAEIGLLYLIVGLEAVEDTYLKQYNKRTKISWNAECVRFTNELGIKIFGMFIVDLDFQKKDFDRLYTWIATRGVKNVAVSIFTPVPGTEIYHDYADKLITEDPGHWDYMHLVCRPEKLSVRKYYFYYYVLLIRLFLLARRQGVYDGIDYRSYILSFLKNMVRGKGAR</sequence>
<dbReference type="PANTHER" id="PTHR43409:SF7">
    <property type="entry name" value="BLL1977 PROTEIN"/>
    <property type="match status" value="1"/>
</dbReference>
<evidence type="ECO:0000259" key="8">
    <source>
        <dbReference type="PROSITE" id="PS51918"/>
    </source>
</evidence>
<accession>A0A1I0IBG4</accession>
<evidence type="ECO:0000256" key="7">
    <source>
        <dbReference type="ARBA" id="ARBA00023014"/>
    </source>
</evidence>
<dbReference type="SFLD" id="SFLDG01123">
    <property type="entry name" value="methyltransferase_(Class_B)"/>
    <property type="match status" value="1"/>
</dbReference>
<dbReference type="AlphaFoldDB" id="A0A1I0IBG4"/>
<evidence type="ECO:0000256" key="2">
    <source>
        <dbReference type="ARBA" id="ARBA00022603"/>
    </source>
</evidence>
<feature type="domain" description="Radical SAM core" evidence="8">
    <location>
        <begin position="181"/>
        <end position="401"/>
    </location>
</feature>
<dbReference type="InterPro" id="IPR013785">
    <property type="entry name" value="Aldolase_TIM"/>
</dbReference>
<dbReference type="Gene3D" id="3.20.20.70">
    <property type="entry name" value="Aldolase class I"/>
    <property type="match status" value="1"/>
</dbReference>
<dbReference type="GO" id="GO:0005829">
    <property type="term" value="C:cytosol"/>
    <property type="evidence" value="ECO:0007669"/>
    <property type="project" value="TreeGrafter"/>
</dbReference>
<protein>
    <submittedName>
        <fullName evidence="9">Radical SAM superfamily enzyme YgiQ, UPF0313 family</fullName>
    </submittedName>
</protein>
<organism evidence="9 10">
    <name type="scientific">Enterocloster lavalensis</name>
    <dbReference type="NCBI Taxonomy" id="460384"/>
    <lineage>
        <taxon>Bacteria</taxon>
        <taxon>Bacillati</taxon>
        <taxon>Bacillota</taxon>
        <taxon>Clostridia</taxon>
        <taxon>Lachnospirales</taxon>
        <taxon>Lachnospiraceae</taxon>
        <taxon>Enterocloster</taxon>
    </lineage>
</organism>
<name>A0A1I0IBG4_9FIRM</name>
<dbReference type="Pfam" id="PF04055">
    <property type="entry name" value="Radical_SAM"/>
    <property type="match status" value="1"/>
</dbReference>
<reference evidence="10" key="1">
    <citation type="submission" date="2016-10" db="EMBL/GenBank/DDBJ databases">
        <authorList>
            <person name="Varghese N."/>
            <person name="Submissions S."/>
        </authorList>
    </citation>
    <scope>NUCLEOTIDE SEQUENCE [LARGE SCALE GENOMIC DNA]</scope>
    <source>
        <strain evidence="10">NLAE-zl-G277</strain>
    </source>
</reference>
<dbReference type="InterPro" id="IPR006638">
    <property type="entry name" value="Elp3/MiaA/NifB-like_rSAM"/>
</dbReference>
<dbReference type="EMBL" id="FOIM01000020">
    <property type="protein sequence ID" value="SET94122.1"/>
    <property type="molecule type" value="Genomic_DNA"/>
</dbReference>
<dbReference type="GO" id="GO:0003824">
    <property type="term" value="F:catalytic activity"/>
    <property type="evidence" value="ECO:0007669"/>
    <property type="project" value="InterPro"/>
</dbReference>
<dbReference type="SMART" id="SM00729">
    <property type="entry name" value="Elp3"/>
    <property type="match status" value="1"/>
</dbReference>
<dbReference type="InterPro" id="IPR007197">
    <property type="entry name" value="rSAM"/>
</dbReference>
<keyword evidence="3" id="KW-0808">Transferase</keyword>
<dbReference type="InterPro" id="IPR051198">
    <property type="entry name" value="BchE-like"/>
</dbReference>
<proteinExistence type="predicted"/>
<keyword evidence="6" id="KW-0408">Iron</keyword>
<evidence type="ECO:0000256" key="1">
    <source>
        <dbReference type="ARBA" id="ARBA00001966"/>
    </source>
</evidence>
<dbReference type="PROSITE" id="PS51918">
    <property type="entry name" value="RADICAL_SAM"/>
    <property type="match status" value="1"/>
</dbReference>
<gene>
    <name evidence="9" type="ORF">SAMN05216313_12073</name>
</gene>
<evidence type="ECO:0000256" key="3">
    <source>
        <dbReference type="ARBA" id="ARBA00022679"/>
    </source>
</evidence>
<dbReference type="Pfam" id="PF02310">
    <property type="entry name" value="B12-binding"/>
    <property type="match status" value="1"/>
</dbReference>
<dbReference type="PANTHER" id="PTHR43409">
    <property type="entry name" value="ANAEROBIC MAGNESIUM-PROTOPORPHYRIN IX MONOMETHYL ESTER CYCLASE-RELATED"/>
    <property type="match status" value="1"/>
</dbReference>
<dbReference type="InterPro" id="IPR006158">
    <property type="entry name" value="Cobalamin-bd"/>
</dbReference>
<comment type="cofactor">
    <cofactor evidence="1">
        <name>[4Fe-4S] cluster</name>
        <dbReference type="ChEBI" id="CHEBI:49883"/>
    </cofactor>
</comment>
<dbReference type="Proteomes" id="UP000198508">
    <property type="component" value="Unassembled WGS sequence"/>
</dbReference>
<keyword evidence="5" id="KW-0479">Metal-binding</keyword>
<keyword evidence="10" id="KW-1185">Reference proteome</keyword>
<dbReference type="Gene3D" id="3.40.50.280">
    <property type="entry name" value="Cobalamin-binding domain"/>
    <property type="match status" value="1"/>
</dbReference>
<evidence type="ECO:0000313" key="9">
    <source>
        <dbReference type="EMBL" id="SET94122.1"/>
    </source>
</evidence>
<dbReference type="GO" id="GO:0051539">
    <property type="term" value="F:4 iron, 4 sulfur cluster binding"/>
    <property type="evidence" value="ECO:0007669"/>
    <property type="project" value="UniProtKB-KW"/>
</dbReference>
<dbReference type="STRING" id="460384.SAMN05216313_12073"/>
<dbReference type="SFLD" id="SFLDS00029">
    <property type="entry name" value="Radical_SAM"/>
    <property type="match status" value="1"/>
</dbReference>
<dbReference type="GO" id="GO:0046872">
    <property type="term" value="F:metal ion binding"/>
    <property type="evidence" value="ECO:0007669"/>
    <property type="project" value="UniProtKB-KW"/>
</dbReference>
<evidence type="ECO:0000256" key="5">
    <source>
        <dbReference type="ARBA" id="ARBA00022723"/>
    </source>
</evidence>
<keyword evidence="2" id="KW-0489">Methyltransferase</keyword>
<evidence type="ECO:0000256" key="4">
    <source>
        <dbReference type="ARBA" id="ARBA00022691"/>
    </source>
</evidence>
<dbReference type="SUPFAM" id="SSF102114">
    <property type="entry name" value="Radical SAM enzymes"/>
    <property type="match status" value="1"/>
</dbReference>
<dbReference type="RefSeq" id="WP_092366758.1">
    <property type="nucleotide sequence ID" value="NZ_CAKXUV010000014.1"/>
</dbReference>
<keyword evidence="7" id="KW-0411">Iron-sulfur</keyword>
<dbReference type="InterPro" id="IPR058240">
    <property type="entry name" value="rSAM_sf"/>
</dbReference>
<dbReference type="GO" id="GO:0031419">
    <property type="term" value="F:cobalamin binding"/>
    <property type="evidence" value="ECO:0007669"/>
    <property type="project" value="InterPro"/>
</dbReference>
<evidence type="ECO:0000256" key="6">
    <source>
        <dbReference type="ARBA" id="ARBA00023004"/>
    </source>
</evidence>